<dbReference type="EMBL" id="JACHFM010000007">
    <property type="protein sequence ID" value="MBB5224406.1"/>
    <property type="molecule type" value="Genomic_DNA"/>
</dbReference>
<keyword evidence="2" id="KW-1185">Reference proteome</keyword>
<comment type="caution">
    <text evidence="1">The sequence shown here is derived from an EMBL/GenBank/DDBJ whole genome shotgun (WGS) entry which is preliminary data.</text>
</comment>
<organism evidence="1 2">
    <name type="scientific">Amaricoccus macauensis</name>
    <dbReference type="NCBI Taxonomy" id="57001"/>
    <lineage>
        <taxon>Bacteria</taxon>
        <taxon>Pseudomonadati</taxon>
        <taxon>Pseudomonadota</taxon>
        <taxon>Alphaproteobacteria</taxon>
        <taxon>Rhodobacterales</taxon>
        <taxon>Paracoccaceae</taxon>
        <taxon>Amaricoccus</taxon>
    </lineage>
</organism>
<evidence type="ECO:0000313" key="2">
    <source>
        <dbReference type="Proteomes" id="UP000549457"/>
    </source>
</evidence>
<protein>
    <recommendedName>
        <fullName evidence="3">TIGR03016 family PEP-CTERM system-associated outer membrane protein</fullName>
    </recommendedName>
</protein>
<proteinExistence type="predicted"/>
<dbReference type="Proteomes" id="UP000549457">
    <property type="component" value="Unassembled WGS sequence"/>
</dbReference>
<evidence type="ECO:0000313" key="1">
    <source>
        <dbReference type="EMBL" id="MBB5224406.1"/>
    </source>
</evidence>
<reference evidence="1 2" key="1">
    <citation type="submission" date="2020-08" db="EMBL/GenBank/DDBJ databases">
        <title>Genomic Encyclopedia of Type Strains, Phase IV (KMG-IV): sequencing the most valuable type-strain genomes for metagenomic binning, comparative biology and taxonomic classification.</title>
        <authorList>
            <person name="Goeker M."/>
        </authorList>
    </citation>
    <scope>NUCLEOTIDE SEQUENCE [LARGE SCALE GENOMIC DNA]</scope>
    <source>
        <strain evidence="1 2">DSM 101730</strain>
    </source>
</reference>
<dbReference type="AlphaFoldDB" id="A0A840SX75"/>
<accession>A0A840SX75</accession>
<name>A0A840SX75_9RHOB</name>
<evidence type="ECO:0008006" key="3">
    <source>
        <dbReference type="Google" id="ProtNLM"/>
    </source>
</evidence>
<sequence>MARRPLAALTRAAATRTLRAPLAASLARKNRFATTAALALAAAALAPTVASAQGMGMGLGLGNVGPDLPAFEVPDGSASVLTATVSQSIEANTNYRLDRDSPGTSYYGDTRLALDLLKRTDTQTFGAGIDTGFRPLWEADESTDVVVASPSTAYLTFDQEGANTAFDSNFRLRSSEVDDDIITFDVDNPVPTPLDGIGTARQTRIDGNVGFVLGSNDPSSYEFRVRGTSIDYSSVDDGVNVTPRDSLSGEVTWNLDVSPVLSTVVSARYGYSATDDGLSTEVRTTSLDAGLAYERSETFRIRGGIGYADRERKQDISFTNSNRTTESNSGPLLRTDMRYITENVTFLANAEYTTAAPQNRLSGNLGAIYRLPRAQLAGQVFQNYSNGSGGDDQRITGAGIGITQEINTVSSIGLNAAWAEQVDLEGPDNSIKRTTLTARYTHEITEAVMAQVGYSYRSRNQDGTADSNEVFLVIGRTFVTGF</sequence>
<gene>
    <name evidence="1" type="ORF">HNP73_004376</name>
</gene>
<dbReference type="RefSeq" id="WP_184155055.1">
    <property type="nucleotide sequence ID" value="NZ_JACHFM010000007.1"/>
</dbReference>